<reference evidence="1" key="4">
    <citation type="submission" date="2025-09" db="UniProtKB">
        <authorList>
            <consortium name="Ensembl"/>
        </authorList>
    </citation>
    <scope>IDENTIFICATION</scope>
    <source>
        <strain evidence="1">17573</strain>
    </source>
</reference>
<reference evidence="1" key="3">
    <citation type="submission" date="2025-08" db="UniProtKB">
        <authorList>
            <consortium name="Ensembl"/>
        </authorList>
    </citation>
    <scope>IDENTIFICATION</scope>
    <source>
        <strain evidence="1">17573</strain>
    </source>
</reference>
<keyword evidence="2" id="KW-1185">Reference proteome</keyword>
<reference evidence="2" key="1">
    <citation type="journal article" date="2007" name="Science">
        <title>Evolutionary and biomedical insights from the rhesus macaque genome.</title>
        <authorList>
            <person name="Gibbs R.A."/>
            <person name="Rogers J."/>
            <person name="Katze M.G."/>
            <person name="Bumgarner R."/>
            <person name="Weinstock G.M."/>
            <person name="Mardis E.R."/>
            <person name="Remington K.A."/>
            <person name="Strausberg R.L."/>
            <person name="Venter J.C."/>
            <person name="Wilson R.K."/>
            <person name="Batzer M.A."/>
            <person name="Bustamante C.D."/>
            <person name="Eichler E.E."/>
            <person name="Hahn M.W."/>
            <person name="Hardison R.C."/>
            <person name="Makova K.D."/>
            <person name="Miller W."/>
            <person name="Milosavljevic A."/>
            <person name="Palermo R.E."/>
            <person name="Siepel A."/>
            <person name="Sikela J.M."/>
            <person name="Attaway T."/>
            <person name="Bell S."/>
            <person name="Bernard K.E."/>
            <person name="Buhay C.J."/>
            <person name="Chandrabose M.N."/>
            <person name="Dao M."/>
            <person name="Davis C."/>
            <person name="Delehaunty K.D."/>
            <person name="Ding Y."/>
            <person name="Dinh H.H."/>
            <person name="Dugan-Rocha S."/>
            <person name="Fulton L.A."/>
            <person name="Gabisi R.A."/>
            <person name="Garner T.T."/>
            <person name="Godfrey J."/>
            <person name="Hawes A.C."/>
            <person name="Hernandez J."/>
            <person name="Hines S."/>
            <person name="Holder M."/>
            <person name="Hume J."/>
            <person name="Jhangiani S.N."/>
            <person name="Joshi V."/>
            <person name="Khan Z.M."/>
            <person name="Kirkness E.F."/>
            <person name="Cree A."/>
            <person name="Fowler R.G."/>
            <person name="Lee S."/>
            <person name="Lewis L.R."/>
            <person name="Li Z."/>
            <person name="Liu Y.-S."/>
            <person name="Moore S.M."/>
            <person name="Muzny D."/>
            <person name="Nazareth L.V."/>
            <person name="Ngo D.N."/>
            <person name="Okwuonu G.O."/>
            <person name="Pai G."/>
            <person name="Parker D."/>
            <person name="Paul H.A."/>
            <person name="Pfannkoch C."/>
            <person name="Pohl C.S."/>
            <person name="Rogers Y.-H.C."/>
            <person name="Ruiz S.J."/>
            <person name="Sabo A."/>
            <person name="Santibanez J."/>
            <person name="Schneider B.W."/>
            <person name="Smith S.M."/>
            <person name="Sodergren E."/>
            <person name="Svatek A.F."/>
            <person name="Utterback T.R."/>
            <person name="Vattathil S."/>
            <person name="Warren W."/>
            <person name="White C.S."/>
            <person name="Chinwalla A.T."/>
            <person name="Feng Y."/>
            <person name="Halpern A.L."/>
            <person name="Hillier L.W."/>
            <person name="Huang X."/>
            <person name="Minx P."/>
            <person name="Nelson J.O."/>
            <person name="Pepin K.H."/>
            <person name="Qin X."/>
            <person name="Sutton G.G."/>
            <person name="Venter E."/>
            <person name="Walenz B.P."/>
            <person name="Wallis J.W."/>
            <person name="Worley K.C."/>
            <person name="Yang S.-P."/>
            <person name="Jones S.M."/>
            <person name="Marra M.A."/>
            <person name="Rocchi M."/>
            <person name="Schein J.E."/>
            <person name="Baertsch R."/>
            <person name="Clarke L."/>
            <person name="Csuros M."/>
            <person name="Glasscock J."/>
            <person name="Harris R.A."/>
            <person name="Havlak P."/>
            <person name="Jackson A.R."/>
            <person name="Jiang H."/>
            <person name="Liu Y."/>
            <person name="Messina D.N."/>
            <person name="Shen Y."/>
            <person name="Song H.X.-Z."/>
            <person name="Wylie T."/>
            <person name="Zhang L."/>
            <person name="Birney E."/>
            <person name="Han K."/>
            <person name="Konkel M.K."/>
            <person name="Lee J."/>
            <person name="Smit A.F.A."/>
            <person name="Ullmer B."/>
            <person name="Wang H."/>
            <person name="Xing J."/>
            <person name="Burhans R."/>
            <person name="Cheng Z."/>
            <person name="Karro J.E."/>
            <person name="Ma J."/>
            <person name="Raney B."/>
            <person name="She X."/>
            <person name="Cox M.J."/>
            <person name="Demuth J.P."/>
            <person name="Dumas L.J."/>
            <person name="Han S.-G."/>
            <person name="Hopkins J."/>
            <person name="Karimpour-Fard A."/>
            <person name="Kim Y.H."/>
            <person name="Pollack J.R."/>
            <person name="Vinar T."/>
            <person name="Addo-Quaye C."/>
            <person name="Degenhardt J."/>
            <person name="Denby A."/>
            <person name="Hubisz M.J."/>
            <person name="Indap A."/>
            <person name="Kosiol C."/>
            <person name="Lahn B.T."/>
            <person name="Lawson H.A."/>
            <person name="Marklein A."/>
            <person name="Nielsen R."/>
            <person name="Vallender E.J."/>
            <person name="Clark A.G."/>
            <person name="Ferguson B."/>
            <person name="Hernandez R.D."/>
            <person name="Hirani K."/>
            <person name="Kehrer-Sawatzki H."/>
            <person name="Kolb J."/>
            <person name="Patil S."/>
            <person name="Pu L.-L."/>
            <person name="Ren Y."/>
            <person name="Smith D.G."/>
            <person name="Wheeler D.A."/>
            <person name="Schenck I."/>
            <person name="Ball E.V."/>
            <person name="Chen R."/>
            <person name="Cooper D.N."/>
            <person name="Giardine B."/>
            <person name="Hsu F."/>
            <person name="Kent W.J."/>
            <person name="Lesk A."/>
            <person name="Nelson D.L."/>
            <person name="O'brien W.E."/>
            <person name="Pruefer K."/>
            <person name="Stenson P.D."/>
            <person name="Wallace J.C."/>
            <person name="Ke H."/>
            <person name="Liu X.-M."/>
            <person name="Wang P."/>
            <person name="Xiang A.P."/>
            <person name="Yang F."/>
            <person name="Barber G.P."/>
            <person name="Haussler D."/>
            <person name="Karolchik D."/>
            <person name="Kern A.D."/>
            <person name="Kuhn R.M."/>
            <person name="Smith K.E."/>
            <person name="Zwieg A.S."/>
        </authorList>
    </citation>
    <scope>NUCLEOTIDE SEQUENCE [LARGE SCALE GENOMIC DNA]</scope>
    <source>
        <strain evidence="2">17573</strain>
    </source>
</reference>
<organism evidence="1 2">
    <name type="scientific">Macaca mulatta</name>
    <name type="common">Rhesus macaque</name>
    <dbReference type="NCBI Taxonomy" id="9544"/>
    <lineage>
        <taxon>Eukaryota</taxon>
        <taxon>Metazoa</taxon>
        <taxon>Chordata</taxon>
        <taxon>Craniata</taxon>
        <taxon>Vertebrata</taxon>
        <taxon>Euteleostomi</taxon>
        <taxon>Mammalia</taxon>
        <taxon>Eutheria</taxon>
        <taxon>Euarchontoglires</taxon>
        <taxon>Primates</taxon>
        <taxon>Haplorrhini</taxon>
        <taxon>Catarrhini</taxon>
        <taxon>Cercopithecidae</taxon>
        <taxon>Cercopithecinae</taxon>
        <taxon>Macaca</taxon>
    </lineage>
</organism>
<dbReference type="InParanoid" id="A0A5F7ZAE5"/>
<evidence type="ECO:0000313" key="1">
    <source>
        <dbReference type="Ensembl" id="ENSMMUP00000061599.1"/>
    </source>
</evidence>
<dbReference type="Proteomes" id="UP000006718">
    <property type="component" value="Chromosome 5"/>
</dbReference>
<accession>A0A5F7ZAE5</accession>
<sequence>MWMDLFEGSKAVTVFVSHVSAHKQVISAEEDFSNQVDRITPLDTTQPLAAATPVIAPWAHEQSGHGGRDRGYTWAQQHGLPLTKADLATATTECPICHQQSPTLSP</sequence>
<dbReference type="AlphaFoldDB" id="A0A5F7ZAE5"/>
<reference evidence="1" key="2">
    <citation type="submission" date="2019-01" db="EMBL/GenBank/DDBJ databases">
        <authorList>
            <person name="Graves T."/>
            <person name="Eichler E.E."/>
            <person name="Wilson R.K."/>
        </authorList>
    </citation>
    <scope>NUCLEOTIDE SEQUENCE [LARGE SCALE GENOMIC DNA]</scope>
    <source>
        <strain evidence="1">17573</strain>
    </source>
</reference>
<dbReference type="Bgee" id="ENSMMUG00000061366">
    <property type="expression patterns" value="Expressed in olfactory segment of nasal mucosa and 3 other cell types or tissues"/>
</dbReference>
<dbReference type="VEuPathDB" id="HostDB:ENSMMUG00000061366"/>
<evidence type="ECO:0000313" key="2">
    <source>
        <dbReference type="Proteomes" id="UP000006718"/>
    </source>
</evidence>
<dbReference type="Ensembl" id="ENSMMUT00000108565.1">
    <property type="protein sequence ID" value="ENSMMUP00000061599.1"/>
    <property type="gene ID" value="ENSMMUG00000061366.1"/>
</dbReference>
<proteinExistence type="predicted"/>
<dbReference type="GeneTree" id="ENSGT01150000288225"/>
<dbReference type="OMA" id="QNRTQEH"/>
<protein>
    <submittedName>
        <fullName evidence="1">Uncharacterized protein</fullName>
    </submittedName>
</protein>
<name>A0A5F7ZAE5_MACMU</name>